<feature type="domain" description="DUF5648" evidence="2">
    <location>
        <begin position="121"/>
        <end position="262"/>
    </location>
</feature>
<dbReference type="Proteomes" id="UP000185680">
    <property type="component" value="Chromosome"/>
</dbReference>
<feature type="domain" description="Lcl C-terminal" evidence="1">
    <location>
        <begin position="327"/>
        <end position="457"/>
    </location>
</feature>
<feature type="domain" description="Lcl C-terminal" evidence="1">
    <location>
        <begin position="481"/>
        <end position="597"/>
    </location>
</feature>
<protein>
    <recommendedName>
        <fullName evidence="7">DUF1566 domain-containing protein</fullName>
    </recommendedName>
</protein>
<dbReference type="InterPro" id="IPR011460">
    <property type="entry name" value="Lcl_C"/>
</dbReference>
<dbReference type="STRING" id="1763535.LPB072_21735"/>
<evidence type="ECO:0000259" key="1">
    <source>
        <dbReference type="Pfam" id="PF07603"/>
    </source>
</evidence>
<evidence type="ECO:0000313" key="6">
    <source>
        <dbReference type="Proteomes" id="UP000185680"/>
    </source>
</evidence>
<dbReference type="PANTHER" id="PTHR35812:SF1">
    <property type="entry name" value="LIPOPROTEIN"/>
    <property type="match status" value="1"/>
</dbReference>
<dbReference type="Proteomes" id="UP000185657">
    <property type="component" value="Unassembled WGS sequence"/>
</dbReference>
<sequence length="601" mass="64513">MKTQPNAGRSVARLWGIAVVTTLALAACGGGNEGSEPKGVSAPVSGEAIMARSAAQTITLQQQGARLNNEELEQIAKTGVLPEPFEGPLLSGAEGSTGATLNSEAVNKSLAARKSAASLVPVYRFFNGSTSAHFFTTSTTERDNVIANQPAFSYEGPAFNTSNAAIPGLSPVHRFYNTQTGVHFYTISETERANVAANLPQFNYEGIAYYASTLSGTGYVPLYRFFHAARGFHFYTNGQVERDIIIATLPEYSYEGIGYYVLNDDWQTPAVPHTGIGGAQCYKSGSNTLFFCGFQSTRDLNSQQDGHRISVNRMSYSEVTGQSGAECMRDNVTGLVWEVKTAAAGPRAGSRTYRRTLGFVGDPTTTAAYVDTVNNLNLCGFNDWRLPTMEELHGLVDFGRSSGPRISLAAFPNTQEALYWTSTDSAADGDSAWYVRFDGGASSTGAKSSLRPVRLVRGGTWTGQRYVVTTQAYPGDTANNAVIDRKTGLTWRRCLEGQSWGGASCSGVLIRFTHEEALAYASGPWRLPNAKELASLADRSLSAPSLGAVAFPAASDVYTWSTTPTADATLNAWLNNFSIGSSFNLGRTTNDVGLRLVYTLE</sequence>
<dbReference type="EMBL" id="LVWD01000042">
    <property type="protein sequence ID" value="OAD39490.1"/>
    <property type="molecule type" value="Genomic_DNA"/>
</dbReference>
<keyword evidence="5" id="KW-1185">Reference proteome</keyword>
<organism evidence="3 6">
    <name type="scientific">Hydrogenophaga crassostreae</name>
    <dbReference type="NCBI Taxonomy" id="1763535"/>
    <lineage>
        <taxon>Bacteria</taxon>
        <taxon>Pseudomonadati</taxon>
        <taxon>Pseudomonadota</taxon>
        <taxon>Betaproteobacteria</taxon>
        <taxon>Burkholderiales</taxon>
        <taxon>Comamonadaceae</taxon>
        <taxon>Hydrogenophaga</taxon>
    </lineage>
</organism>
<dbReference type="EMBL" id="CP017476">
    <property type="protein sequence ID" value="AOW15038.1"/>
    <property type="molecule type" value="Genomic_DNA"/>
</dbReference>
<dbReference type="Pfam" id="PF07603">
    <property type="entry name" value="Lcl_C"/>
    <property type="match status" value="2"/>
</dbReference>
<evidence type="ECO:0008006" key="7">
    <source>
        <dbReference type="Google" id="ProtNLM"/>
    </source>
</evidence>
<evidence type="ECO:0000313" key="5">
    <source>
        <dbReference type="Proteomes" id="UP000185657"/>
    </source>
</evidence>
<evidence type="ECO:0000313" key="3">
    <source>
        <dbReference type="EMBL" id="AOW15038.1"/>
    </source>
</evidence>
<proteinExistence type="predicted"/>
<reference evidence="4 5" key="1">
    <citation type="submission" date="2016-02" db="EMBL/GenBank/DDBJ databases">
        <title>Draft genome sequence of Hydrogenophaga sp. LPB0072.</title>
        <authorList>
            <person name="Shin S.-K."/>
            <person name="Yi H."/>
        </authorList>
    </citation>
    <scope>NUCLEOTIDE SEQUENCE [LARGE SCALE GENOMIC DNA]</scope>
    <source>
        <strain evidence="4 5">LPB0072</strain>
    </source>
</reference>
<evidence type="ECO:0000259" key="2">
    <source>
        <dbReference type="Pfam" id="PF18885"/>
    </source>
</evidence>
<dbReference type="PANTHER" id="PTHR35812">
    <property type="entry name" value="LIPOPROTEIN"/>
    <property type="match status" value="1"/>
</dbReference>
<dbReference type="Pfam" id="PF18885">
    <property type="entry name" value="DUF5648"/>
    <property type="match status" value="1"/>
</dbReference>
<evidence type="ECO:0000313" key="4">
    <source>
        <dbReference type="EMBL" id="OAD39490.1"/>
    </source>
</evidence>
<accession>A0A162YQP8</accession>
<dbReference type="PROSITE" id="PS51257">
    <property type="entry name" value="PROKAR_LIPOPROTEIN"/>
    <property type="match status" value="1"/>
</dbReference>
<dbReference type="KEGG" id="hyl:LPB072_21735"/>
<dbReference type="AlphaFoldDB" id="A0A162YQP8"/>
<name>A0A162YQP8_9BURK</name>
<gene>
    <name evidence="3" type="ORF">LPB072_21735</name>
    <name evidence="4" type="ORF">LPB72_21120</name>
</gene>
<dbReference type="OrthoDB" id="5619888at2"/>
<dbReference type="RefSeq" id="WP_066095997.1">
    <property type="nucleotide sequence ID" value="NZ_CP017476.1"/>
</dbReference>
<dbReference type="InterPro" id="IPR043708">
    <property type="entry name" value="DUF5648"/>
</dbReference>
<reference evidence="3 6" key="2">
    <citation type="submission" date="2016-10" db="EMBL/GenBank/DDBJ databases">
        <title>Hydorgenophaga sp. LPB0072 isolated from gastropod.</title>
        <authorList>
            <person name="Kim E."/>
            <person name="Yi H."/>
        </authorList>
    </citation>
    <scope>NUCLEOTIDE SEQUENCE [LARGE SCALE GENOMIC DNA]</scope>
    <source>
        <strain evidence="3 6">LPB0072</strain>
    </source>
</reference>